<dbReference type="EMBL" id="CYKH01001759">
    <property type="protein sequence ID" value="CUG89687.1"/>
    <property type="molecule type" value="Genomic_DNA"/>
</dbReference>
<dbReference type="VEuPathDB" id="TriTrypDB:BSAL_22745"/>
<proteinExistence type="predicted"/>
<gene>
    <name evidence="1" type="ORF">BSAL_22745</name>
</gene>
<organism evidence="1 2">
    <name type="scientific">Bodo saltans</name>
    <name type="common">Flagellated protozoan</name>
    <dbReference type="NCBI Taxonomy" id="75058"/>
    <lineage>
        <taxon>Eukaryota</taxon>
        <taxon>Discoba</taxon>
        <taxon>Euglenozoa</taxon>
        <taxon>Kinetoplastea</taxon>
        <taxon>Metakinetoplastina</taxon>
        <taxon>Eubodonida</taxon>
        <taxon>Bodonidae</taxon>
        <taxon>Bodo</taxon>
    </lineage>
</organism>
<sequence>MKQRLQRFFAFHEPTQLSVIDNWLENWNGKHEEMMNQLILFHGNEPPMTYSTTSDRASIVLSRKQILIRECRGLLQQLLLYYSPQEIGRVDEVMTMFESNEEELFKRLESFASRRDGLFRYFQRHDPNHMDYAVMLSMEWLGSEAHLIKYLAANNGQAPTRTLPSPKIVIPESERVAVAREKLVEYLRKYQPDRLADADAMLEAYRSREEEMFGMLHGKHGAPPNSSSTAPLNGPKRNVTDFITSDFVWCVQLLAENWLAGKSSQLEEVEDTLGKLVGTSIPPGEVLLRLAAQTSPS</sequence>
<protein>
    <submittedName>
        <fullName evidence="1">Uncharacterized protein</fullName>
    </submittedName>
</protein>
<dbReference type="Proteomes" id="UP000051952">
    <property type="component" value="Unassembled WGS sequence"/>
</dbReference>
<dbReference type="AlphaFoldDB" id="A0A0S4JHT0"/>
<evidence type="ECO:0000313" key="2">
    <source>
        <dbReference type="Proteomes" id="UP000051952"/>
    </source>
</evidence>
<dbReference type="PANTHER" id="PTHR39666">
    <property type="entry name" value="RANBP2-TYPE DOMAIN-CONTAINING PROTEIN"/>
    <property type="match status" value="1"/>
</dbReference>
<dbReference type="PANTHER" id="PTHR39666:SF5">
    <property type="entry name" value="C2 DOMAIN-CONTAINING PROTEIN"/>
    <property type="match status" value="1"/>
</dbReference>
<name>A0A0S4JHT0_BODSA</name>
<reference evidence="2" key="1">
    <citation type="submission" date="2015-09" db="EMBL/GenBank/DDBJ databases">
        <authorList>
            <consortium name="Pathogen Informatics"/>
        </authorList>
    </citation>
    <scope>NUCLEOTIDE SEQUENCE [LARGE SCALE GENOMIC DNA]</scope>
    <source>
        <strain evidence="2">Lake Konstanz</strain>
    </source>
</reference>
<evidence type="ECO:0000313" key="1">
    <source>
        <dbReference type="EMBL" id="CUG89687.1"/>
    </source>
</evidence>
<keyword evidence="2" id="KW-1185">Reference proteome</keyword>
<accession>A0A0S4JHT0</accession>